<feature type="transmembrane region" description="Helical" evidence="7">
    <location>
        <begin position="142"/>
        <end position="163"/>
    </location>
</feature>
<feature type="transmembrane region" description="Helical" evidence="7">
    <location>
        <begin position="106"/>
        <end position="130"/>
    </location>
</feature>
<name>A0A364N933_STELY</name>
<dbReference type="EMBL" id="QGDH01000030">
    <property type="protein sequence ID" value="RAR13825.1"/>
    <property type="molecule type" value="Genomic_DNA"/>
</dbReference>
<evidence type="ECO:0000313" key="10">
    <source>
        <dbReference type="Proteomes" id="UP000249619"/>
    </source>
</evidence>
<reference evidence="10" key="1">
    <citation type="submission" date="2018-05" db="EMBL/GenBank/DDBJ databases">
        <title>Draft genome sequence of Stemphylium lycopersici strain CIDEFI 213.</title>
        <authorList>
            <person name="Medina R."/>
            <person name="Franco M.E.E."/>
            <person name="Lucentini C.G."/>
            <person name="Saparrat M.C.N."/>
            <person name="Balatti P.A."/>
        </authorList>
    </citation>
    <scope>NUCLEOTIDE SEQUENCE [LARGE SCALE GENOMIC DNA]</scope>
    <source>
        <strain evidence="10">CIDEFI 213</strain>
    </source>
</reference>
<keyword evidence="2 7" id="KW-0812">Transmembrane</keyword>
<dbReference type="Pfam" id="PF20684">
    <property type="entry name" value="Fung_rhodopsin"/>
    <property type="match status" value="1"/>
</dbReference>
<organism evidence="9 10">
    <name type="scientific">Stemphylium lycopersici</name>
    <name type="common">Tomato gray leaf spot disease fungus</name>
    <name type="synonym">Thyrospora lycopersici</name>
    <dbReference type="NCBI Taxonomy" id="183478"/>
    <lineage>
        <taxon>Eukaryota</taxon>
        <taxon>Fungi</taxon>
        <taxon>Dikarya</taxon>
        <taxon>Ascomycota</taxon>
        <taxon>Pezizomycotina</taxon>
        <taxon>Dothideomycetes</taxon>
        <taxon>Pleosporomycetidae</taxon>
        <taxon>Pleosporales</taxon>
        <taxon>Pleosporineae</taxon>
        <taxon>Pleosporaceae</taxon>
        <taxon>Stemphylium</taxon>
    </lineage>
</organism>
<dbReference type="AlphaFoldDB" id="A0A364N933"/>
<evidence type="ECO:0000256" key="4">
    <source>
        <dbReference type="ARBA" id="ARBA00023136"/>
    </source>
</evidence>
<evidence type="ECO:0000256" key="2">
    <source>
        <dbReference type="ARBA" id="ARBA00022692"/>
    </source>
</evidence>
<keyword evidence="10" id="KW-1185">Reference proteome</keyword>
<accession>A0A364N933</accession>
<dbReference type="PANTHER" id="PTHR33048">
    <property type="entry name" value="PTH11-LIKE INTEGRAL MEMBRANE PROTEIN (AFU_ORTHOLOGUE AFUA_5G11245)"/>
    <property type="match status" value="1"/>
</dbReference>
<comment type="subcellular location">
    <subcellularLocation>
        <location evidence="1">Membrane</location>
        <topology evidence="1">Multi-pass membrane protein</topology>
    </subcellularLocation>
</comment>
<feature type="transmembrane region" description="Helical" evidence="7">
    <location>
        <begin position="63"/>
        <end position="86"/>
    </location>
</feature>
<keyword evidence="3 7" id="KW-1133">Transmembrane helix</keyword>
<feature type="transmembrane region" description="Helical" evidence="7">
    <location>
        <begin position="195"/>
        <end position="215"/>
    </location>
</feature>
<dbReference type="GO" id="GO:0016020">
    <property type="term" value="C:membrane"/>
    <property type="evidence" value="ECO:0007669"/>
    <property type="project" value="UniProtKB-SubCell"/>
</dbReference>
<proteinExistence type="inferred from homology"/>
<comment type="caution">
    <text evidence="9">The sequence shown here is derived from an EMBL/GenBank/DDBJ whole genome shotgun (WGS) entry which is preliminary data.</text>
</comment>
<protein>
    <recommendedName>
        <fullName evidence="8">Rhodopsin domain-containing protein</fullName>
    </recommendedName>
</protein>
<evidence type="ECO:0000256" key="6">
    <source>
        <dbReference type="SAM" id="MobiDB-lite"/>
    </source>
</evidence>
<feature type="domain" description="Rhodopsin" evidence="8">
    <location>
        <begin position="49"/>
        <end position="295"/>
    </location>
</feature>
<gene>
    <name evidence="9" type="ORF">DDE83_002862</name>
</gene>
<sequence>MVDEFTSIIRVMMKNPPDPNEPIPLANQKGTMYGVTIPFHVLCWTFVAIRLHTRIWVVREPGLDDVFVVLAAVFNLISMITFLHGTTLGMGHHLIYIFDILQPTMMWLYITNAAYHTTTVFIKISLLLQYLRLFVEGKRRTVSIILLALVIAWGLAFSFMAWVPCFPVSGFWDRNNGATCYGFGYRTVNEAKDSVLAFAGTNMLFDIAIFLVPLTEYFRKDLRRKQLLAMTGLFTLGAIVVLMAVLRLWSTFKHSQSAVQSFDFTWWYPEVLIISCLEIDFAIMCASMPIFWPTVIANWSHIFVTNEVRVTSHERLASDSRDNFELSRRNSERSATGSTKGLTRVGSEGQSPHYKGYDPETGKDERFAFMQVEVQPHAQKSRLL</sequence>
<dbReference type="Proteomes" id="UP000249619">
    <property type="component" value="Unassembled WGS sequence"/>
</dbReference>
<keyword evidence="4 7" id="KW-0472">Membrane</keyword>
<evidence type="ECO:0000256" key="7">
    <source>
        <dbReference type="SAM" id="Phobius"/>
    </source>
</evidence>
<evidence type="ECO:0000256" key="3">
    <source>
        <dbReference type="ARBA" id="ARBA00022989"/>
    </source>
</evidence>
<evidence type="ECO:0000313" key="9">
    <source>
        <dbReference type="EMBL" id="RAR13825.1"/>
    </source>
</evidence>
<comment type="similarity">
    <text evidence="5">Belongs to the SAT4 family.</text>
</comment>
<evidence type="ECO:0000256" key="1">
    <source>
        <dbReference type="ARBA" id="ARBA00004141"/>
    </source>
</evidence>
<feature type="transmembrane region" description="Helical" evidence="7">
    <location>
        <begin position="227"/>
        <end position="246"/>
    </location>
</feature>
<feature type="transmembrane region" description="Helical" evidence="7">
    <location>
        <begin position="266"/>
        <end position="292"/>
    </location>
</feature>
<dbReference type="InterPro" id="IPR049326">
    <property type="entry name" value="Rhodopsin_dom_fungi"/>
</dbReference>
<evidence type="ECO:0000256" key="5">
    <source>
        <dbReference type="ARBA" id="ARBA00038359"/>
    </source>
</evidence>
<evidence type="ECO:0000259" key="8">
    <source>
        <dbReference type="Pfam" id="PF20684"/>
    </source>
</evidence>
<dbReference type="PANTHER" id="PTHR33048:SF47">
    <property type="entry name" value="INTEGRAL MEMBRANE PROTEIN-RELATED"/>
    <property type="match status" value="1"/>
</dbReference>
<dbReference type="InterPro" id="IPR052337">
    <property type="entry name" value="SAT4-like"/>
</dbReference>
<feature type="transmembrane region" description="Helical" evidence="7">
    <location>
        <begin position="32"/>
        <end position="51"/>
    </location>
</feature>
<feature type="region of interest" description="Disordered" evidence="6">
    <location>
        <begin position="327"/>
        <end position="361"/>
    </location>
</feature>